<sequence>MDFLVNHSFQNPDVCATVDAGLSEKVNMLFAGTTIANGLCKALVVRTCMNAEIGKIQRAVMDAREDEERTPLGQKIGEFGEWLGKVIMWICVIVWIMNFHQFSDPEFGGFFRGYIYDDLKLDVSTFPRFDVVKICAFCNETIIVWNDVTPKFKAEDERRDAARHRFLGDARLGERPSGALLNAQIESGWRGGPRKSAHSGHAMLVDGDAYEAIEQDLCFIGMVGIKDPARVEVRDSIALCKKAGIRVFMVTDDNLVTAESIARDVVILQPGEEAEASFEAREFMKLPRERQLRILAGHGGRVFARSEPVHKKELISLLCQMGEITAMTGDGVNDAPALQQADIGVAMGVSGTEVAKEVSDIVLVDDNFRTIVVAIEEGRSIYQNMKALTRYLISSNIGEVASIFFAEGKTKRSTLWLTARITIEISNVLNALFEDCWSCHSM</sequence>
<dbReference type="InterPro" id="IPR023298">
    <property type="entry name" value="ATPase_P-typ_TM_dom_sf"/>
</dbReference>
<dbReference type="GeneID" id="24919781"/>
<dbReference type="Proteomes" id="UP000008312">
    <property type="component" value="Unassembled WGS sequence"/>
</dbReference>
<dbReference type="GO" id="GO:0016020">
    <property type="term" value="C:membrane"/>
    <property type="evidence" value="ECO:0007669"/>
    <property type="project" value="UniProtKB-SubCell"/>
</dbReference>
<evidence type="ECO:0000256" key="1">
    <source>
        <dbReference type="ARBA" id="ARBA00004141"/>
    </source>
</evidence>
<proteinExistence type="predicted"/>
<evidence type="ECO:0000256" key="3">
    <source>
        <dbReference type="ARBA" id="ARBA00022989"/>
    </source>
</evidence>
<dbReference type="GO" id="GO:0016887">
    <property type="term" value="F:ATP hydrolysis activity"/>
    <property type="evidence" value="ECO:0007669"/>
    <property type="project" value="InterPro"/>
</dbReference>
<keyword evidence="6" id="KW-1185">Reference proteome</keyword>
<dbReference type="PANTHER" id="PTHR42861">
    <property type="entry name" value="CALCIUM-TRANSPORTING ATPASE"/>
    <property type="match status" value="1"/>
</dbReference>
<keyword evidence="3" id="KW-1133">Transmembrane helix</keyword>
<dbReference type="PRINTS" id="PR00120">
    <property type="entry name" value="HATPASE"/>
</dbReference>
<name>D8M3N8_BLAHO</name>
<dbReference type="PRINTS" id="PR00119">
    <property type="entry name" value="CATATPASE"/>
</dbReference>
<dbReference type="InterPro" id="IPR023214">
    <property type="entry name" value="HAD_sf"/>
</dbReference>
<dbReference type="Gene3D" id="1.20.1110.10">
    <property type="entry name" value="Calcium-transporting ATPase, transmembrane domain"/>
    <property type="match status" value="2"/>
</dbReference>
<organism evidence="5">
    <name type="scientific">Blastocystis hominis</name>
    <dbReference type="NCBI Taxonomy" id="12968"/>
    <lineage>
        <taxon>Eukaryota</taxon>
        <taxon>Sar</taxon>
        <taxon>Stramenopiles</taxon>
        <taxon>Bigyra</taxon>
        <taxon>Opalozoa</taxon>
        <taxon>Opalinata</taxon>
        <taxon>Blastocystidae</taxon>
        <taxon>Blastocystis</taxon>
    </lineage>
</organism>
<dbReference type="InterPro" id="IPR001757">
    <property type="entry name" value="P_typ_ATPase"/>
</dbReference>
<dbReference type="Gene3D" id="3.40.50.1000">
    <property type="entry name" value="HAD superfamily/HAD-like"/>
    <property type="match status" value="1"/>
</dbReference>
<protein>
    <recommendedName>
        <fullName evidence="7">Cation-transporting P-type ATPase C-terminal domain-containing protein</fullName>
    </recommendedName>
</protein>
<evidence type="ECO:0000256" key="2">
    <source>
        <dbReference type="ARBA" id="ARBA00022692"/>
    </source>
</evidence>
<dbReference type="EMBL" id="FN668650">
    <property type="protein sequence ID" value="CBK22511.2"/>
    <property type="molecule type" value="Genomic_DNA"/>
</dbReference>
<accession>D8M3N8</accession>
<dbReference type="SUPFAM" id="SSF56784">
    <property type="entry name" value="HAD-like"/>
    <property type="match status" value="1"/>
</dbReference>
<dbReference type="InParanoid" id="D8M3N8"/>
<dbReference type="AlphaFoldDB" id="D8M3N8"/>
<gene>
    <name evidence="5" type="ORF">GSBLH_T00002628001</name>
</gene>
<evidence type="ECO:0008006" key="7">
    <source>
        <dbReference type="Google" id="ProtNLM"/>
    </source>
</evidence>
<keyword evidence="4" id="KW-0472">Membrane</keyword>
<dbReference type="NCBIfam" id="TIGR01494">
    <property type="entry name" value="ATPase_P-type"/>
    <property type="match status" value="1"/>
</dbReference>
<dbReference type="Pfam" id="PF00702">
    <property type="entry name" value="Hydrolase"/>
    <property type="match status" value="1"/>
</dbReference>
<keyword evidence="2" id="KW-0812">Transmembrane</keyword>
<dbReference type="RefSeq" id="XP_012896559.1">
    <property type="nucleotide sequence ID" value="XM_013041105.1"/>
</dbReference>
<dbReference type="Gene3D" id="2.70.150.10">
    <property type="entry name" value="Calcium-transporting ATPase, cytoplasmic transduction domain A"/>
    <property type="match status" value="1"/>
</dbReference>
<dbReference type="GO" id="GO:0005524">
    <property type="term" value="F:ATP binding"/>
    <property type="evidence" value="ECO:0007669"/>
    <property type="project" value="InterPro"/>
</dbReference>
<dbReference type="Gene3D" id="3.40.1110.10">
    <property type="entry name" value="Calcium-transporting ATPase, cytoplasmic domain N"/>
    <property type="match status" value="1"/>
</dbReference>
<comment type="subcellular location">
    <subcellularLocation>
        <location evidence="1">Membrane</location>
        <topology evidence="1">Multi-pass membrane protein</topology>
    </subcellularLocation>
</comment>
<dbReference type="OrthoDB" id="3352408at2759"/>
<evidence type="ECO:0000256" key="4">
    <source>
        <dbReference type="ARBA" id="ARBA00023136"/>
    </source>
</evidence>
<evidence type="ECO:0000313" key="6">
    <source>
        <dbReference type="Proteomes" id="UP000008312"/>
    </source>
</evidence>
<dbReference type="SUPFAM" id="SSF81665">
    <property type="entry name" value="Calcium ATPase, transmembrane domain M"/>
    <property type="match status" value="1"/>
</dbReference>
<dbReference type="InterPro" id="IPR023299">
    <property type="entry name" value="ATPase_P-typ_cyto_dom_N"/>
</dbReference>
<reference evidence="5" key="1">
    <citation type="submission" date="2010-02" db="EMBL/GenBank/DDBJ databases">
        <title>Sequencing and annotation of the Blastocystis hominis genome.</title>
        <authorList>
            <person name="Wincker P."/>
        </authorList>
    </citation>
    <scope>NUCLEOTIDE SEQUENCE</scope>
    <source>
        <strain evidence="5">Singapore isolate B</strain>
    </source>
</reference>
<dbReference type="InterPro" id="IPR036412">
    <property type="entry name" value="HAD-like_sf"/>
</dbReference>
<evidence type="ECO:0000313" key="5">
    <source>
        <dbReference type="EMBL" id="CBK22511.2"/>
    </source>
</evidence>